<reference evidence="3" key="1">
    <citation type="submission" date="2021-04" db="EMBL/GenBank/DDBJ databases">
        <authorList>
            <person name="Yoon J."/>
        </authorList>
    </citation>
    <scope>NUCLEOTIDE SEQUENCE</scope>
    <source>
        <strain evidence="3">KMU-90</strain>
    </source>
</reference>
<comment type="caution">
    <text evidence="3">The sequence shown here is derived from an EMBL/GenBank/DDBJ whole genome shotgun (WGS) entry which is preliminary data.</text>
</comment>
<evidence type="ECO:0000313" key="4">
    <source>
        <dbReference type="Proteomes" id="UP000681356"/>
    </source>
</evidence>
<evidence type="ECO:0000259" key="2">
    <source>
        <dbReference type="Pfam" id="PF07811"/>
    </source>
</evidence>
<evidence type="ECO:0000256" key="1">
    <source>
        <dbReference type="SAM" id="Phobius"/>
    </source>
</evidence>
<feature type="transmembrane region" description="Helical" evidence="1">
    <location>
        <begin position="27"/>
        <end position="47"/>
    </location>
</feature>
<organism evidence="3 4">
    <name type="scientific">Thetidibacter halocola</name>
    <dbReference type="NCBI Taxonomy" id="2827239"/>
    <lineage>
        <taxon>Bacteria</taxon>
        <taxon>Pseudomonadati</taxon>
        <taxon>Pseudomonadota</taxon>
        <taxon>Alphaproteobacteria</taxon>
        <taxon>Rhodobacterales</taxon>
        <taxon>Roseobacteraceae</taxon>
        <taxon>Thetidibacter</taxon>
    </lineage>
</organism>
<proteinExistence type="predicted"/>
<dbReference type="RefSeq" id="WP_212537261.1">
    <property type="nucleotide sequence ID" value="NZ_JAGTUU010000005.1"/>
</dbReference>
<dbReference type="AlphaFoldDB" id="A0A8J8B7N6"/>
<protein>
    <submittedName>
        <fullName evidence="3">Pilus assembly protein</fullName>
    </submittedName>
</protein>
<dbReference type="Pfam" id="PF07811">
    <property type="entry name" value="TadE"/>
    <property type="match status" value="1"/>
</dbReference>
<keyword evidence="1" id="KW-0472">Membrane</keyword>
<evidence type="ECO:0000313" key="3">
    <source>
        <dbReference type="EMBL" id="MBS0125311.1"/>
    </source>
</evidence>
<keyword evidence="1" id="KW-1133">Transmembrane helix</keyword>
<gene>
    <name evidence="3" type="ORF">KB874_14560</name>
</gene>
<keyword evidence="1" id="KW-0812">Transmembrane</keyword>
<accession>A0A8J8B7N6</accession>
<dbReference type="EMBL" id="JAGTUU010000005">
    <property type="protein sequence ID" value="MBS0125311.1"/>
    <property type="molecule type" value="Genomic_DNA"/>
</dbReference>
<name>A0A8J8B7N6_9RHOB</name>
<sequence length="181" mass="20512">MTGILTQSHRFLRRFRKQEDGSSTIEFALYFTVFMMVLAAGVEIAYLNLRHAMLERGVDLVAREIRLNTGHIPSYTEVRNEICQFATVLDECEANLRLEMVQVDPREFAGLPTPTDCQNAAQDPRPVRNFVPGQDNDLMLIRACLKFKPMIPTTSLGAQFNVDQDGYAQLLVTSAFVQEPR</sequence>
<dbReference type="Proteomes" id="UP000681356">
    <property type="component" value="Unassembled WGS sequence"/>
</dbReference>
<dbReference type="InterPro" id="IPR012495">
    <property type="entry name" value="TadE-like_dom"/>
</dbReference>
<keyword evidence="4" id="KW-1185">Reference proteome</keyword>
<feature type="domain" description="TadE-like" evidence="2">
    <location>
        <begin position="21"/>
        <end position="63"/>
    </location>
</feature>